<evidence type="ECO:0000256" key="8">
    <source>
        <dbReference type="ARBA" id="ARBA00022714"/>
    </source>
</evidence>
<feature type="domain" description="Radical SAM core" evidence="18">
    <location>
        <begin position="45"/>
        <end position="273"/>
    </location>
</feature>
<dbReference type="InterPro" id="IPR006638">
    <property type="entry name" value="Elp3/MiaA/NifB-like_rSAM"/>
</dbReference>
<feature type="binding site" evidence="16 17">
    <location>
        <position position="138"/>
    </location>
    <ligand>
        <name>[2Fe-2S] cluster</name>
        <dbReference type="ChEBI" id="CHEBI:190135"/>
    </ligand>
</feature>
<dbReference type="GO" id="GO:0051539">
    <property type="term" value="F:4 iron, 4 sulfur cluster binding"/>
    <property type="evidence" value="ECO:0007669"/>
    <property type="project" value="UniProtKB-KW"/>
</dbReference>
<dbReference type="Pfam" id="PF06968">
    <property type="entry name" value="BATS"/>
    <property type="match status" value="1"/>
</dbReference>
<keyword evidence="6 16" id="KW-0808">Transferase</keyword>
<accession>A0A3E2VVB5</accession>
<dbReference type="InterPro" id="IPR058240">
    <property type="entry name" value="rSAM_sf"/>
</dbReference>
<feature type="binding site" evidence="16 17">
    <location>
        <position position="268"/>
    </location>
    <ligand>
        <name>[2Fe-2S] cluster</name>
        <dbReference type="ChEBI" id="CHEBI:190135"/>
    </ligand>
</feature>
<dbReference type="CDD" id="cd01335">
    <property type="entry name" value="Radical_SAM"/>
    <property type="match status" value="1"/>
</dbReference>
<dbReference type="HAMAP" id="MF_01694">
    <property type="entry name" value="BioB"/>
    <property type="match status" value="1"/>
</dbReference>
<comment type="caution">
    <text evidence="19">The sequence shown here is derived from an EMBL/GenBank/DDBJ whole genome shotgun (WGS) entry which is preliminary data.</text>
</comment>
<dbReference type="InterPro" id="IPR007197">
    <property type="entry name" value="rSAM"/>
</dbReference>
<dbReference type="FunFam" id="3.20.20.70:FF:000026">
    <property type="entry name" value="Biotin synthase"/>
    <property type="match status" value="1"/>
</dbReference>
<keyword evidence="5 16" id="KW-0004">4Fe-4S</keyword>
<comment type="similarity">
    <text evidence="2 16">Belongs to the radical SAM superfamily. Biotin synthase family.</text>
</comment>
<dbReference type="InterPro" id="IPR024177">
    <property type="entry name" value="Biotin_synthase"/>
</dbReference>
<dbReference type="Gene3D" id="3.20.20.70">
    <property type="entry name" value="Aldolase class I"/>
    <property type="match status" value="1"/>
</dbReference>
<evidence type="ECO:0000256" key="4">
    <source>
        <dbReference type="ARBA" id="ARBA00012236"/>
    </source>
</evidence>
<evidence type="ECO:0000256" key="14">
    <source>
        <dbReference type="ARBA" id="ARBA00057568"/>
    </source>
</evidence>
<dbReference type="PIRSF" id="PIRSF001619">
    <property type="entry name" value="Biotin_synth"/>
    <property type="match status" value="1"/>
</dbReference>
<dbReference type="SUPFAM" id="SSF102114">
    <property type="entry name" value="Radical SAM enzymes"/>
    <property type="match status" value="1"/>
</dbReference>
<dbReference type="OrthoDB" id="9786826at2"/>
<evidence type="ECO:0000313" key="20">
    <source>
        <dbReference type="Proteomes" id="UP000260025"/>
    </source>
</evidence>
<keyword evidence="9 16" id="KW-0479">Metal-binding</keyword>
<comment type="function">
    <text evidence="14 16">Catalyzes the conversion of dethiobiotin (DTB) to biotin by the insertion of a sulfur atom into dethiobiotin via a radical-based mechanism.</text>
</comment>
<dbReference type="SFLD" id="SFLDG01060">
    <property type="entry name" value="BATS_domain_containing"/>
    <property type="match status" value="1"/>
</dbReference>
<evidence type="ECO:0000256" key="17">
    <source>
        <dbReference type="PIRSR" id="PIRSR001619-1"/>
    </source>
</evidence>
<gene>
    <name evidence="16 19" type="primary">bioB</name>
    <name evidence="19" type="ORF">DXA38_13140</name>
</gene>
<evidence type="ECO:0000313" key="19">
    <source>
        <dbReference type="EMBL" id="RGC14632.1"/>
    </source>
</evidence>
<keyword evidence="12 16" id="KW-0411">Iron-sulfur</keyword>
<comment type="cofactor">
    <cofactor evidence="17">
        <name>[2Fe-2S] cluster</name>
        <dbReference type="ChEBI" id="CHEBI:190135"/>
    </cofactor>
    <text evidence="17">Binds 1 [2Fe-2S] cluster. The cluster is coordinated with 3 cysteines and 1 arginine.</text>
</comment>
<evidence type="ECO:0000256" key="9">
    <source>
        <dbReference type="ARBA" id="ARBA00022723"/>
    </source>
</evidence>
<dbReference type="SMART" id="SM00876">
    <property type="entry name" value="BATS"/>
    <property type="match status" value="1"/>
</dbReference>
<dbReference type="InterPro" id="IPR010722">
    <property type="entry name" value="BATS_dom"/>
</dbReference>
<feature type="binding site" evidence="16 17">
    <location>
        <position position="198"/>
    </location>
    <ligand>
        <name>[2Fe-2S] cluster</name>
        <dbReference type="ChEBI" id="CHEBI:190135"/>
    </ligand>
</feature>
<evidence type="ECO:0000256" key="13">
    <source>
        <dbReference type="ARBA" id="ARBA00051157"/>
    </source>
</evidence>
<organism evidence="19 20">
    <name type="scientific">Clostridium innocuum</name>
    <dbReference type="NCBI Taxonomy" id="1522"/>
    <lineage>
        <taxon>Bacteria</taxon>
        <taxon>Bacillati</taxon>
        <taxon>Bacillota</taxon>
        <taxon>Clostridia</taxon>
        <taxon>Eubacteriales</taxon>
        <taxon>Clostridiaceae</taxon>
        <taxon>Clostridium</taxon>
    </lineage>
</organism>
<evidence type="ECO:0000256" key="12">
    <source>
        <dbReference type="ARBA" id="ARBA00023014"/>
    </source>
</evidence>
<reference evidence="19 20" key="1">
    <citation type="submission" date="2018-08" db="EMBL/GenBank/DDBJ databases">
        <title>A genome reference for cultivated species of the human gut microbiota.</title>
        <authorList>
            <person name="Zou Y."/>
            <person name="Xue W."/>
            <person name="Luo G."/>
        </authorList>
    </citation>
    <scope>NUCLEOTIDE SEQUENCE [LARGE SCALE GENOMIC DNA]</scope>
    <source>
        <strain evidence="19 20">OF01-2LB</strain>
    </source>
</reference>
<proteinExistence type="inferred from homology"/>
<dbReference type="InterPro" id="IPR002684">
    <property type="entry name" value="Biotin_synth/BioAB"/>
</dbReference>
<feature type="binding site" evidence="16 17">
    <location>
        <position position="66"/>
    </location>
    <ligand>
        <name>[4Fe-4S] cluster</name>
        <dbReference type="ChEBI" id="CHEBI:49883"/>
        <note>4Fe-4S-S-AdoMet</note>
    </ligand>
</feature>
<dbReference type="SFLD" id="SFLDS00029">
    <property type="entry name" value="Radical_SAM"/>
    <property type="match status" value="1"/>
</dbReference>
<dbReference type="EC" id="2.8.1.6" evidence="4 16"/>
<evidence type="ECO:0000256" key="5">
    <source>
        <dbReference type="ARBA" id="ARBA00022485"/>
    </source>
</evidence>
<comment type="cofactor">
    <cofactor evidence="16 17">
        <name>[4Fe-4S] cluster</name>
        <dbReference type="ChEBI" id="CHEBI:49883"/>
    </cofactor>
    <text evidence="16 17">Binds 1 [4Fe-4S] cluster. The cluster is coordinated with 3 cysteines and an exchangeable S-adenosyl-L-methionine.</text>
</comment>
<dbReference type="PANTHER" id="PTHR22976">
    <property type="entry name" value="BIOTIN SYNTHASE"/>
    <property type="match status" value="1"/>
</dbReference>
<keyword evidence="11 16" id="KW-0408">Iron</keyword>
<evidence type="ECO:0000259" key="18">
    <source>
        <dbReference type="PROSITE" id="PS51918"/>
    </source>
</evidence>
<evidence type="ECO:0000256" key="2">
    <source>
        <dbReference type="ARBA" id="ARBA00010765"/>
    </source>
</evidence>
<dbReference type="GO" id="GO:0051537">
    <property type="term" value="F:2 iron, 2 sulfur cluster binding"/>
    <property type="evidence" value="ECO:0007669"/>
    <property type="project" value="UniProtKB-KW"/>
</dbReference>
<sequence>MSMLSKYKNKVLQGGMLTRQEALQLVDAELQELSSAANEIRAYFCQNQVDLCCIINGKSGACSENCRFCAQSRHTQHAARKHGLLLEETILQDAIRREGEGIRRYSIVTSGRRPTEEELLKLEHIYRRLHMHTNLALCASHGLLTYADFKRLKAAGLTRYHNNLETSRAFFPSICTTHTYDDKIRTLKSAKQAGLEICSGGILGMGESWEDRIDLALELQALQVTSIPLNFLTPIPGTPLQNQPVLQETDMERSVAIFRFLHPRAFLRLAGGRGLIQDKGKRLLECGVNAMISGDMLTTAGVQTADDLEMLKQLGKTVAAV</sequence>
<evidence type="ECO:0000256" key="3">
    <source>
        <dbReference type="ARBA" id="ARBA00011738"/>
    </source>
</evidence>
<feature type="binding site" evidence="16 17">
    <location>
        <position position="62"/>
    </location>
    <ligand>
        <name>[4Fe-4S] cluster</name>
        <dbReference type="ChEBI" id="CHEBI:49883"/>
        <note>4Fe-4S-S-AdoMet</note>
    </ligand>
</feature>
<comment type="pathway">
    <text evidence="1 16">Cofactor biosynthesis; biotin biosynthesis; biotin from 7,8-diaminononanoate: step 2/2.</text>
</comment>
<dbReference type="EMBL" id="QVEV01000019">
    <property type="protein sequence ID" value="RGC14632.1"/>
    <property type="molecule type" value="Genomic_DNA"/>
</dbReference>
<dbReference type="Pfam" id="PF04055">
    <property type="entry name" value="Radical_SAM"/>
    <property type="match status" value="1"/>
</dbReference>
<comment type="cofactor">
    <cofactor evidence="16">
        <name>[2Fe-2S] cluster</name>
        <dbReference type="ChEBI" id="CHEBI:190135"/>
    </cofactor>
    <text evidence="16">Binds 1 [2Fe-2S] cluster. The cluster is coordinated with 3 cysteines and 1 arginine.</text>
</comment>
<keyword evidence="7 16" id="KW-0949">S-adenosyl-L-methionine</keyword>
<keyword evidence="8 16" id="KW-0001">2Fe-2S</keyword>
<dbReference type="UniPathway" id="UPA00078">
    <property type="reaction ID" value="UER00162"/>
</dbReference>
<evidence type="ECO:0000256" key="7">
    <source>
        <dbReference type="ARBA" id="ARBA00022691"/>
    </source>
</evidence>
<protein>
    <recommendedName>
        <fullName evidence="15 16">Biotin synthase</fullName>
        <ecNumber evidence="4 16">2.8.1.6</ecNumber>
    </recommendedName>
</protein>
<dbReference type="GO" id="GO:0004076">
    <property type="term" value="F:biotin synthase activity"/>
    <property type="evidence" value="ECO:0007669"/>
    <property type="project" value="UniProtKB-UniRule"/>
</dbReference>
<evidence type="ECO:0000256" key="15">
    <source>
        <dbReference type="ARBA" id="ARBA00070199"/>
    </source>
</evidence>
<dbReference type="SMART" id="SM00729">
    <property type="entry name" value="Elp3"/>
    <property type="match status" value="1"/>
</dbReference>
<feature type="binding site" evidence="16 17">
    <location>
        <position position="106"/>
    </location>
    <ligand>
        <name>[2Fe-2S] cluster</name>
        <dbReference type="ChEBI" id="CHEBI:190135"/>
    </ligand>
</feature>
<dbReference type="SFLD" id="SFLDG01278">
    <property type="entry name" value="biotin_synthase_like"/>
    <property type="match status" value="1"/>
</dbReference>
<feature type="binding site" evidence="16 17">
    <location>
        <position position="69"/>
    </location>
    <ligand>
        <name>[4Fe-4S] cluster</name>
        <dbReference type="ChEBI" id="CHEBI:49883"/>
        <note>4Fe-4S-S-AdoMet</note>
    </ligand>
</feature>
<evidence type="ECO:0000256" key="6">
    <source>
        <dbReference type="ARBA" id="ARBA00022679"/>
    </source>
</evidence>
<evidence type="ECO:0000256" key="1">
    <source>
        <dbReference type="ARBA" id="ARBA00004942"/>
    </source>
</evidence>
<keyword evidence="10 16" id="KW-0093">Biotin biosynthesis</keyword>
<evidence type="ECO:0000256" key="10">
    <source>
        <dbReference type="ARBA" id="ARBA00022756"/>
    </source>
</evidence>
<comment type="subunit">
    <text evidence="3 16">Homodimer.</text>
</comment>
<dbReference type="AlphaFoldDB" id="A0A3E2VVB5"/>
<evidence type="ECO:0000256" key="11">
    <source>
        <dbReference type="ARBA" id="ARBA00023004"/>
    </source>
</evidence>
<dbReference type="GO" id="GO:0009102">
    <property type="term" value="P:biotin biosynthetic process"/>
    <property type="evidence" value="ECO:0007669"/>
    <property type="project" value="UniProtKB-UniRule"/>
</dbReference>
<dbReference type="RefSeq" id="WP_117443575.1">
    <property type="nucleotide sequence ID" value="NZ_JAJFEN010000051.1"/>
</dbReference>
<comment type="catalytic activity">
    <reaction evidence="13 16">
        <text>(4R,5S)-dethiobiotin + (sulfur carrier)-SH + 2 reduced [2Fe-2S]-[ferredoxin] + 2 S-adenosyl-L-methionine = (sulfur carrier)-H + biotin + 2 5'-deoxyadenosine + 2 L-methionine + 2 oxidized [2Fe-2S]-[ferredoxin]</text>
        <dbReference type="Rhea" id="RHEA:22060"/>
        <dbReference type="Rhea" id="RHEA-COMP:10000"/>
        <dbReference type="Rhea" id="RHEA-COMP:10001"/>
        <dbReference type="Rhea" id="RHEA-COMP:14737"/>
        <dbReference type="Rhea" id="RHEA-COMP:14739"/>
        <dbReference type="ChEBI" id="CHEBI:17319"/>
        <dbReference type="ChEBI" id="CHEBI:29917"/>
        <dbReference type="ChEBI" id="CHEBI:33737"/>
        <dbReference type="ChEBI" id="CHEBI:33738"/>
        <dbReference type="ChEBI" id="CHEBI:57586"/>
        <dbReference type="ChEBI" id="CHEBI:57844"/>
        <dbReference type="ChEBI" id="CHEBI:59789"/>
        <dbReference type="ChEBI" id="CHEBI:64428"/>
        <dbReference type="ChEBI" id="CHEBI:149473"/>
        <dbReference type="EC" id="2.8.1.6"/>
    </reaction>
</comment>
<dbReference type="NCBIfam" id="TIGR00433">
    <property type="entry name" value="bioB"/>
    <property type="match status" value="1"/>
</dbReference>
<dbReference type="InterPro" id="IPR013785">
    <property type="entry name" value="Aldolase_TIM"/>
</dbReference>
<dbReference type="PROSITE" id="PS51918">
    <property type="entry name" value="RADICAL_SAM"/>
    <property type="match status" value="1"/>
</dbReference>
<name>A0A3E2VVB5_CLOIN</name>
<evidence type="ECO:0000256" key="16">
    <source>
        <dbReference type="HAMAP-Rule" id="MF_01694"/>
    </source>
</evidence>
<dbReference type="PANTHER" id="PTHR22976:SF2">
    <property type="entry name" value="BIOTIN SYNTHASE, MITOCHONDRIAL"/>
    <property type="match status" value="1"/>
</dbReference>
<dbReference type="GO" id="GO:0005506">
    <property type="term" value="F:iron ion binding"/>
    <property type="evidence" value="ECO:0007669"/>
    <property type="project" value="UniProtKB-UniRule"/>
</dbReference>
<dbReference type="Proteomes" id="UP000260025">
    <property type="component" value="Unassembled WGS sequence"/>
</dbReference>